<reference evidence="1" key="2">
    <citation type="submission" date="2020-11" db="EMBL/GenBank/DDBJ databases">
        <authorList>
            <person name="McCartney M.A."/>
            <person name="Auch B."/>
            <person name="Kono T."/>
            <person name="Mallez S."/>
            <person name="Becker A."/>
            <person name="Gohl D.M."/>
            <person name="Silverstein K.A.T."/>
            <person name="Koren S."/>
            <person name="Bechman K.B."/>
            <person name="Herman A."/>
            <person name="Abrahante J.E."/>
            <person name="Garbe J."/>
        </authorList>
    </citation>
    <scope>NUCLEOTIDE SEQUENCE</scope>
    <source>
        <strain evidence="1">Duluth1</strain>
        <tissue evidence="1">Whole animal</tissue>
    </source>
</reference>
<organism evidence="1 2">
    <name type="scientific">Dreissena polymorpha</name>
    <name type="common">Zebra mussel</name>
    <name type="synonym">Mytilus polymorpha</name>
    <dbReference type="NCBI Taxonomy" id="45954"/>
    <lineage>
        <taxon>Eukaryota</taxon>
        <taxon>Metazoa</taxon>
        <taxon>Spiralia</taxon>
        <taxon>Lophotrochozoa</taxon>
        <taxon>Mollusca</taxon>
        <taxon>Bivalvia</taxon>
        <taxon>Autobranchia</taxon>
        <taxon>Heteroconchia</taxon>
        <taxon>Euheterodonta</taxon>
        <taxon>Imparidentia</taxon>
        <taxon>Neoheterodontei</taxon>
        <taxon>Myida</taxon>
        <taxon>Dreissenoidea</taxon>
        <taxon>Dreissenidae</taxon>
        <taxon>Dreissena</taxon>
    </lineage>
</organism>
<reference evidence="1" key="1">
    <citation type="journal article" date="2019" name="bioRxiv">
        <title>The Genome of the Zebra Mussel, Dreissena polymorpha: A Resource for Invasive Species Research.</title>
        <authorList>
            <person name="McCartney M.A."/>
            <person name="Auch B."/>
            <person name="Kono T."/>
            <person name="Mallez S."/>
            <person name="Zhang Y."/>
            <person name="Obille A."/>
            <person name="Becker A."/>
            <person name="Abrahante J.E."/>
            <person name="Garbe J."/>
            <person name="Badalamenti J.P."/>
            <person name="Herman A."/>
            <person name="Mangelson H."/>
            <person name="Liachko I."/>
            <person name="Sullivan S."/>
            <person name="Sone E.D."/>
            <person name="Koren S."/>
            <person name="Silverstein K.A.T."/>
            <person name="Beckman K.B."/>
            <person name="Gohl D.M."/>
        </authorList>
    </citation>
    <scope>NUCLEOTIDE SEQUENCE</scope>
    <source>
        <strain evidence="1">Duluth1</strain>
        <tissue evidence="1">Whole animal</tissue>
    </source>
</reference>
<proteinExistence type="predicted"/>
<sequence length="64" mass="7131">MQFSSLPPLLLGSPVSQLVYDDDNNVLECTQSHSPSFSRSVPPIQYCSERPNGRLKVNGRILIE</sequence>
<name>A0A9D4KSE3_DREPO</name>
<protein>
    <submittedName>
        <fullName evidence="1">Uncharacterized protein</fullName>
    </submittedName>
</protein>
<evidence type="ECO:0000313" key="2">
    <source>
        <dbReference type="Proteomes" id="UP000828390"/>
    </source>
</evidence>
<gene>
    <name evidence="1" type="ORF">DPMN_087120</name>
</gene>
<keyword evidence="2" id="KW-1185">Reference proteome</keyword>
<evidence type="ECO:0000313" key="1">
    <source>
        <dbReference type="EMBL" id="KAH3844854.1"/>
    </source>
</evidence>
<comment type="caution">
    <text evidence="1">The sequence shown here is derived from an EMBL/GenBank/DDBJ whole genome shotgun (WGS) entry which is preliminary data.</text>
</comment>
<dbReference type="AlphaFoldDB" id="A0A9D4KSE3"/>
<dbReference type="Proteomes" id="UP000828390">
    <property type="component" value="Unassembled WGS sequence"/>
</dbReference>
<accession>A0A9D4KSE3</accession>
<dbReference type="EMBL" id="JAIWYP010000003">
    <property type="protein sequence ID" value="KAH3844854.1"/>
    <property type="molecule type" value="Genomic_DNA"/>
</dbReference>